<dbReference type="AlphaFoldDB" id="A0ABD6BKB1"/>
<dbReference type="GO" id="GO:0062054">
    <property type="term" value="F:fluoride channel activity"/>
    <property type="evidence" value="ECO:0007669"/>
    <property type="project" value="UniProtKB-UniRule"/>
</dbReference>
<comment type="caution">
    <text evidence="9">The sequence shown here is derived from an EMBL/GenBank/DDBJ whole genome shotgun (WGS) entry which is preliminary data.</text>
</comment>
<keyword evidence="8" id="KW-0406">Ion transport</keyword>
<evidence type="ECO:0000313" key="10">
    <source>
        <dbReference type="Proteomes" id="UP001597076"/>
    </source>
</evidence>
<accession>A0ABD6BKB1</accession>
<evidence type="ECO:0000256" key="2">
    <source>
        <dbReference type="ARBA" id="ARBA00022475"/>
    </source>
</evidence>
<comment type="subcellular location">
    <subcellularLocation>
        <location evidence="1 8">Cell membrane</location>
        <topology evidence="1 8">Multi-pass membrane protein</topology>
    </subcellularLocation>
</comment>
<dbReference type="PANTHER" id="PTHR28259:SF1">
    <property type="entry name" value="FLUORIDE EXPORT PROTEIN 1-RELATED"/>
    <property type="match status" value="1"/>
</dbReference>
<evidence type="ECO:0000256" key="1">
    <source>
        <dbReference type="ARBA" id="ARBA00004651"/>
    </source>
</evidence>
<dbReference type="EMBL" id="JBHUDI010000011">
    <property type="protein sequence ID" value="MFD1565537.1"/>
    <property type="molecule type" value="Genomic_DNA"/>
</dbReference>
<dbReference type="GO" id="GO:0140114">
    <property type="term" value="P:cellular detoxification of fluoride"/>
    <property type="evidence" value="ECO:0007669"/>
    <property type="project" value="UniProtKB-UniRule"/>
</dbReference>
<evidence type="ECO:0000256" key="7">
    <source>
        <dbReference type="ARBA" id="ARBA00035585"/>
    </source>
</evidence>
<feature type="binding site" evidence="8">
    <location>
        <position position="91"/>
    </location>
    <ligand>
        <name>Na(+)</name>
        <dbReference type="ChEBI" id="CHEBI:29101"/>
        <note>structural</note>
    </ligand>
</feature>
<sequence>MSASSTIVADALAGSLVTVDPDPAHVVGTGGAIGAILRYWVGQRVSSRVPNSQFPLSTFVVNVVGSFVLGFVVLAGAGESTLQLVGTGICGSFTTFSSFSVETVRLYERGDRGRAVGNAVANLVCSLAAIGLAWGVVATAPL</sequence>
<keyword evidence="4 8" id="KW-1133">Transmembrane helix</keyword>
<comment type="activity regulation">
    <text evidence="8">Na(+) is not transported, but it plays an essential structural role and its presence is essential for fluoride channel function.</text>
</comment>
<evidence type="ECO:0000256" key="8">
    <source>
        <dbReference type="HAMAP-Rule" id="MF_00454"/>
    </source>
</evidence>
<keyword evidence="2 8" id="KW-1003">Cell membrane</keyword>
<dbReference type="RefSeq" id="WP_390290646.1">
    <property type="nucleotide sequence ID" value="NZ_JBHUDI010000011.1"/>
</dbReference>
<name>A0ABD6BKB1_9EURY</name>
<evidence type="ECO:0000313" key="9">
    <source>
        <dbReference type="EMBL" id="MFD1565537.1"/>
    </source>
</evidence>
<comment type="catalytic activity">
    <reaction evidence="7">
        <text>fluoride(in) = fluoride(out)</text>
        <dbReference type="Rhea" id="RHEA:76159"/>
        <dbReference type="ChEBI" id="CHEBI:17051"/>
    </reaction>
    <physiologicalReaction direction="left-to-right" evidence="7">
        <dbReference type="Rhea" id="RHEA:76160"/>
    </physiologicalReaction>
</comment>
<keyword evidence="8" id="KW-0479">Metal-binding</keyword>
<keyword evidence="8" id="KW-0813">Transport</keyword>
<feature type="transmembrane region" description="Helical" evidence="8">
    <location>
        <begin position="119"/>
        <end position="140"/>
    </location>
</feature>
<dbReference type="Proteomes" id="UP001597076">
    <property type="component" value="Unassembled WGS sequence"/>
</dbReference>
<feature type="transmembrane region" description="Helical" evidence="8">
    <location>
        <begin position="24"/>
        <end position="42"/>
    </location>
</feature>
<feature type="binding site" evidence="8">
    <location>
        <position position="94"/>
    </location>
    <ligand>
        <name>Na(+)</name>
        <dbReference type="ChEBI" id="CHEBI:29101"/>
        <note>structural</note>
    </ligand>
</feature>
<keyword evidence="5 8" id="KW-0472">Membrane</keyword>
<evidence type="ECO:0000256" key="6">
    <source>
        <dbReference type="ARBA" id="ARBA00035120"/>
    </source>
</evidence>
<organism evidence="9 10">
    <name type="scientific">Haloarchaeobius amylolyticus</name>
    <dbReference type="NCBI Taxonomy" id="1198296"/>
    <lineage>
        <taxon>Archaea</taxon>
        <taxon>Methanobacteriati</taxon>
        <taxon>Methanobacteriota</taxon>
        <taxon>Stenosarchaea group</taxon>
        <taxon>Halobacteria</taxon>
        <taxon>Halobacteriales</taxon>
        <taxon>Halorubellaceae</taxon>
        <taxon>Haloarchaeobius</taxon>
    </lineage>
</organism>
<dbReference type="HAMAP" id="MF_00454">
    <property type="entry name" value="FluC"/>
    <property type="match status" value="1"/>
</dbReference>
<dbReference type="Pfam" id="PF02537">
    <property type="entry name" value="CRCB"/>
    <property type="match status" value="1"/>
</dbReference>
<evidence type="ECO:0000256" key="4">
    <source>
        <dbReference type="ARBA" id="ARBA00022989"/>
    </source>
</evidence>
<dbReference type="GO" id="GO:0005886">
    <property type="term" value="C:plasma membrane"/>
    <property type="evidence" value="ECO:0007669"/>
    <property type="project" value="UniProtKB-SubCell"/>
</dbReference>
<dbReference type="GO" id="GO:0046872">
    <property type="term" value="F:metal ion binding"/>
    <property type="evidence" value="ECO:0007669"/>
    <property type="project" value="UniProtKB-KW"/>
</dbReference>
<comment type="function">
    <text evidence="8">Fluoride-specific ion channel. Important for reducing fluoride concentration in the cell, thus reducing its toxicity.</text>
</comment>
<gene>
    <name evidence="8 9" type="primary">crcB</name>
    <name evidence="8" type="synonym">fluC</name>
    <name evidence="9" type="ORF">ACFR99_18545</name>
</gene>
<evidence type="ECO:0000256" key="5">
    <source>
        <dbReference type="ARBA" id="ARBA00023136"/>
    </source>
</evidence>
<evidence type="ECO:0000256" key="3">
    <source>
        <dbReference type="ARBA" id="ARBA00022692"/>
    </source>
</evidence>
<keyword evidence="10" id="KW-1185">Reference proteome</keyword>
<keyword evidence="3 8" id="KW-0812">Transmembrane</keyword>
<dbReference type="PANTHER" id="PTHR28259">
    <property type="entry name" value="FLUORIDE EXPORT PROTEIN 1-RELATED"/>
    <property type="match status" value="1"/>
</dbReference>
<dbReference type="InterPro" id="IPR003691">
    <property type="entry name" value="FluC"/>
</dbReference>
<proteinExistence type="inferred from homology"/>
<feature type="transmembrane region" description="Helical" evidence="8">
    <location>
        <begin position="54"/>
        <end position="78"/>
    </location>
</feature>
<feature type="transmembrane region" description="Helical" evidence="8">
    <location>
        <begin position="84"/>
        <end position="107"/>
    </location>
</feature>
<keyword evidence="8" id="KW-0915">Sodium</keyword>
<keyword evidence="8" id="KW-0407">Ion channel</keyword>
<protein>
    <recommendedName>
        <fullName evidence="8">Fluoride-specific ion channel FluC</fullName>
    </recommendedName>
</protein>
<comment type="similarity">
    <text evidence="6 8">Belongs to the fluoride channel Fluc/FEX (TC 1.A.43) family.</text>
</comment>
<dbReference type="NCBIfam" id="TIGR00494">
    <property type="entry name" value="crcB"/>
    <property type="match status" value="1"/>
</dbReference>
<reference evidence="9 10" key="1">
    <citation type="journal article" date="2019" name="Int. J. Syst. Evol. Microbiol.">
        <title>The Global Catalogue of Microorganisms (GCM) 10K type strain sequencing project: providing services to taxonomists for standard genome sequencing and annotation.</title>
        <authorList>
            <consortium name="The Broad Institute Genomics Platform"/>
            <consortium name="The Broad Institute Genome Sequencing Center for Infectious Disease"/>
            <person name="Wu L."/>
            <person name="Ma J."/>
        </authorList>
    </citation>
    <scope>NUCLEOTIDE SEQUENCE [LARGE SCALE GENOMIC DNA]</scope>
    <source>
        <strain evidence="9 10">CGMCC 1.12230</strain>
    </source>
</reference>